<dbReference type="RefSeq" id="WP_391936780.1">
    <property type="nucleotide sequence ID" value="NZ_JBIBSM010000017.1"/>
</dbReference>
<keyword evidence="1" id="KW-0732">Signal</keyword>
<comment type="caution">
    <text evidence="2">The sequence shown here is derived from an EMBL/GenBank/DDBJ whole genome shotgun (WGS) entry which is preliminary data.</text>
</comment>
<gene>
    <name evidence="2" type="ORF">ACF05T_27840</name>
</gene>
<reference evidence="2 3" key="1">
    <citation type="submission" date="2024-10" db="EMBL/GenBank/DDBJ databases">
        <title>The Natural Products Discovery Center: Release of the First 8490 Sequenced Strains for Exploring Actinobacteria Biosynthetic Diversity.</title>
        <authorList>
            <person name="Kalkreuter E."/>
            <person name="Kautsar S.A."/>
            <person name="Yang D."/>
            <person name="Bader C.D."/>
            <person name="Teijaro C.N."/>
            <person name="Fluegel L."/>
            <person name="Davis C.M."/>
            <person name="Simpson J.R."/>
            <person name="Lauterbach L."/>
            <person name="Steele A.D."/>
            <person name="Gui C."/>
            <person name="Meng S."/>
            <person name="Li G."/>
            <person name="Viehrig K."/>
            <person name="Ye F."/>
            <person name="Su P."/>
            <person name="Kiefer A.F."/>
            <person name="Nichols A."/>
            <person name="Cepeda A.J."/>
            <person name="Yan W."/>
            <person name="Fan B."/>
            <person name="Jiang Y."/>
            <person name="Adhikari A."/>
            <person name="Zheng C.-J."/>
            <person name="Schuster L."/>
            <person name="Cowan T.M."/>
            <person name="Smanski M.J."/>
            <person name="Chevrette M.G."/>
            <person name="De Carvalho L.P.S."/>
            <person name="Shen B."/>
        </authorList>
    </citation>
    <scope>NUCLEOTIDE SEQUENCE [LARGE SCALE GENOMIC DNA]</scope>
    <source>
        <strain evidence="2 3">NPDC015755</strain>
    </source>
</reference>
<protein>
    <recommendedName>
        <fullName evidence="4">Secreted protein</fullName>
    </recommendedName>
</protein>
<name>A0ABW6YJ57_9ACTN</name>
<keyword evidence="3" id="KW-1185">Reference proteome</keyword>
<organism evidence="2 3">
    <name type="scientific">Streptomyces lateritius</name>
    <dbReference type="NCBI Taxonomy" id="67313"/>
    <lineage>
        <taxon>Bacteria</taxon>
        <taxon>Bacillati</taxon>
        <taxon>Actinomycetota</taxon>
        <taxon>Actinomycetes</taxon>
        <taxon>Kitasatosporales</taxon>
        <taxon>Streptomycetaceae</taxon>
        <taxon>Streptomyces</taxon>
    </lineage>
</organism>
<feature type="signal peptide" evidence="1">
    <location>
        <begin position="1"/>
        <end position="26"/>
    </location>
</feature>
<dbReference type="EMBL" id="JBIBSM010000017">
    <property type="protein sequence ID" value="MFF8279875.1"/>
    <property type="molecule type" value="Genomic_DNA"/>
</dbReference>
<dbReference type="Proteomes" id="UP001603013">
    <property type="component" value="Unassembled WGS sequence"/>
</dbReference>
<evidence type="ECO:0000313" key="2">
    <source>
        <dbReference type="EMBL" id="MFF8279875.1"/>
    </source>
</evidence>
<dbReference type="PROSITE" id="PS51257">
    <property type="entry name" value="PROKAR_LIPOPROTEIN"/>
    <property type="match status" value="1"/>
</dbReference>
<proteinExistence type="predicted"/>
<accession>A0ABW6YJ57</accession>
<evidence type="ECO:0000313" key="3">
    <source>
        <dbReference type="Proteomes" id="UP001603013"/>
    </source>
</evidence>
<sequence length="375" mass="38238">MRKMTATMGAAAVLVGLVTAAGPASASAATACGPGPTVLRALPGAEVAWPKEGVRALGRGALAVGSSRGKAVYWTGTTVHRVPVPDSRAESELLGVNASGLMTGWYRPFGTTTQVGFTYRAGDASVTELPDGPRWGVELDVNDSNRVVAGGYGGTAIRVYADGVVERTLTIPEELGPDAYVYTVGGVNARGDVVATVQKVEPDTGGRVEFSYPVLWPGDGGPARILPQAAGGGNTSWVAGIAADGTIVGSDWYGPGHEWTPWVWTAPYGTPGSSPGRLSTHPYASLDGVSPTTGVAVGTARFHPEEAVNGTDQAVLWPGSGPVLALPGLAEGKASEAVAASDDDRAAGSAVNASGQTRAVVWKCATRQTYLPDPS</sequence>
<feature type="chain" id="PRO_5045262457" description="Secreted protein" evidence="1">
    <location>
        <begin position="27"/>
        <end position="375"/>
    </location>
</feature>
<evidence type="ECO:0000256" key="1">
    <source>
        <dbReference type="SAM" id="SignalP"/>
    </source>
</evidence>
<evidence type="ECO:0008006" key="4">
    <source>
        <dbReference type="Google" id="ProtNLM"/>
    </source>
</evidence>